<keyword evidence="3" id="KW-1185">Reference proteome</keyword>
<organism evidence="2 3">
    <name type="scientific">Pleurotus eryngii</name>
    <name type="common">Boletus of the steppes</name>
    <dbReference type="NCBI Taxonomy" id="5323"/>
    <lineage>
        <taxon>Eukaryota</taxon>
        <taxon>Fungi</taxon>
        <taxon>Dikarya</taxon>
        <taxon>Basidiomycota</taxon>
        <taxon>Agaricomycotina</taxon>
        <taxon>Agaricomycetes</taxon>
        <taxon>Agaricomycetidae</taxon>
        <taxon>Agaricales</taxon>
        <taxon>Pleurotineae</taxon>
        <taxon>Pleurotaceae</taxon>
        <taxon>Pleurotus</taxon>
    </lineage>
</organism>
<evidence type="ECO:0000256" key="1">
    <source>
        <dbReference type="SAM" id="Phobius"/>
    </source>
</evidence>
<name>A0A9P5ZJ40_PLEER</name>
<evidence type="ECO:0000313" key="2">
    <source>
        <dbReference type="EMBL" id="KAF9488165.1"/>
    </source>
</evidence>
<keyword evidence="1" id="KW-0472">Membrane</keyword>
<sequence>MRVRSRFAYVCLFVRHSVCVGVLAWWEDFLHLDARLRERVAPSHCEPTGEQVPCLLRSLPVQKGATCVVHATYEKTYYLDLALFSIQFNVDKSTQAIMDRMRY</sequence>
<keyword evidence="1" id="KW-1133">Transmembrane helix</keyword>
<evidence type="ECO:0000313" key="3">
    <source>
        <dbReference type="Proteomes" id="UP000807025"/>
    </source>
</evidence>
<dbReference type="EMBL" id="MU154728">
    <property type="protein sequence ID" value="KAF9488165.1"/>
    <property type="molecule type" value="Genomic_DNA"/>
</dbReference>
<reference evidence="2" key="1">
    <citation type="submission" date="2020-11" db="EMBL/GenBank/DDBJ databases">
        <authorList>
            <consortium name="DOE Joint Genome Institute"/>
            <person name="Ahrendt S."/>
            <person name="Riley R."/>
            <person name="Andreopoulos W."/>
            <person name="Labutti K."/>
            <person name="Pangilinan J."/>
            <person name="Ruiz-Duenas F.J."/>
            <person name="Barrasa J.M."/>
            <person name="Sanchez-Garcia M."/>
            <person name="Camarero S."/>
            <person name="Miyauchi S."/>
            <person name="Serrano A."/>
            <person name="Linde D."/>
            <person name="Babiker R."/>
            <person name="Drula E."/>
            <person name="Ayuso-Fernandez I."/>
            <person name="Pacheco R."/>
            <person name="Padilla G."/>
            <person name="Ferreira P."/>
            <person name="Barriuso J."/>
            <person name="Kellner H."/>
            <person name="Castanera R."/>
            <person name="Alfaro M."/>
            <person name="Ramirez L."/>
            <person name="Pisabarro A.G."/>
            <person name="Kuo A."/>
            <person name="Tritt A."/>
            <person name="Lipzen A."/>
            <person name="He G."/>
            <person name="Yan M."/>
            <person name="Ng V."/>
            <person name="Cullen D."/>
            <person name="Martin F."/>
            <person name="Rosso M.-N."/>
            <person name="Henrissat B."/>
            <person name="Hibbett D."/>
            <person name="Martinez A.T."/>
            <person name="Grigoriev I.V."/>
        </authorList>
    </citation>
    <scope>NUCLEOTIDE SEQUENCE</scope>
    <source>
        <strain evidence="2">ATCC 90797</strain>
    </source>
</reference>
<protein>
    <submittedName>
        <fullName evidence="2">Uncharacterized protein</fullName>
    </submittedName>
</protein>
<dbReference type="AlphaFoldDB" id="A0A9P5ZJ40"/>
<feature type="transmembrane region" description="Helical" evidence="1">
    <location>
        <begin position="7"/>
        <end position="26"/>
    </location>
</feature>
<keyword evidence="1" id="KW-0812">Transmembrane</keyword>
<accession>A0A9P5ZJ40</accession>
<dbReference type="Proteomes" id="UP000807025">
    <property type="component" value="Unassembled WGS sequence"/>
</dbReference>
<comment type="caution">
    <text evidence="2">The sequence shown here is derived from an EMBL/GenBank/DDBJ whole genome shotgun (WGS) entry which is preliminary data.</text>
</comment>
<gene>
    <name evidence="2" type="ORF">BDN71DRAFT_524785</name>
</gene>
<proteinExistence type="predicted"/>